<reference evidence="7 8" key="1">
    <citation type="submission" date="2020-08" db="EMBL/GenBank/DDBJ databases">
        <title>Sequencing the genomes of 1000 actinobacteria strains.</title>
        <authorList>
            <person name="Klenk H.-P."/>
        </authorList>
    </citation>
    <scope>NUCLEOTIDE SEQUENCE [LARGE SCALE GENOMIC DNA]</scope>
    <source>
        <strain evidence="7 8">DSM 45886</strain>
    </source>
</reference>
<gene>
    <name evidence="7" type="ORF">FHR38_004090</name>
</gene>
<keyword evidence="3" id="KW-0328">Glycosyltransferase</keyword>
<organism evidence="7 8">
    <name type="scientific">Micromonospora polyrhachis</name>
    <dbReference type="NCBI Taxonomy" id="1282883"/>
    <lineage>
        <taxon>Bacteria</taxon>
        <taxon>Bacillati</taxon>
        <taxon>Actinomycetota</taxon>
        <taxon>Actinomycetes</taxon>
        <taxon>Micromonosporales</taxon>
        <taxon>Micromonosporaceae</taxon>
        <taxon>Micromonospora</taxon>
    </lineage>
</organism>
<dbReference type="InterPro" id="IPR001173">
    <property type="entry name" value="Glyco_trans_2-like"/>
</dbReference>
<dbReference type="Gene3D" id="3.90.550.10">
    <property type="entry name" value="Spore Coat Polysaccharide Biosynthesis Protein SpsA, Chain A"/>
    <property type="match status" value="1"/>
</dbReference>
<dbReference type="Proteomes" id="UP000578819">
    <property type="component" value="Unassembled WGS sequence"/>
</dbReference>
<dbReference type="RefSeq" id="WP_184536142.1">
    <property type="nucleotide sequence ID" value="NZ_JACHJW010000001.1"/>
</dbReference>
<feature type="region of interest" description="Disordered" evidence="5">
    <location>
        <begin position="324"/>
        <end position="349"/>
    </location>
</feature>
<dbReference type="SUPFAM" id="SSF53448">
    <property type="entry name" value="Nucleotide-diphospho-sugar transferases"/>
    <property type="match status" value="1"/>
</dbReference>
<evidence type="ECO:0000256" key="1">
    <source>
        <dbReference type="ARBA" id="ARBA00004776"/>
    </source>
</evidence>
<comment type="similarity">
    <text evidence="2">Belongs to the glycosyltransferase 2 family.</text>
</comment>
<dbReference type="InterPro" id="IPR029044">
    <property type="entry name" value="Nucleotide-diphossugar_trans"/>
</dbReference>
<evidence type="ECO:0000256" key="3">
    <source>
        <dbReference type="ARBA" id="ARBA00022676"/>
    </source>
</evidence>
<evidence type="ECO:0000259" key="6">
    <source>
        <dbReference type="Pfam" id="PF00535"/>
    </source>
</evidence>
<evidence type="ECO:0000256" key="2">
    <source>
        <dbReference type="ARBA" id="ARBA00006739"/>
    </source>
</evidence>
<comment type="caution">
    <text evidence="7">The sequence shown here is derived from an EMBL/GenBank/DDBJ whole genome shotgun (WGS) entry which is preliminary data.</text>
</comment>
<proteinExistence type="inferred from homology"/>
<evidence type="ECO:0000313" key="7">
    <source>
        <dbReference type="EMBL" id="MBB4960357.1"/>
    </source>
</evidence>
<protein>
    <recommendedName>
        <fullName evidence="6">Glycosyltransferase 2-like domain-containing protein</fullName>
    </recommendedName>
</protein>
<feature type="domain" description="Glycosyltransferase 2-like" evidence="6">
    <location>
        <begin position="7"/>
        <end position="131"/>
    </location>
</feature>
<dbReference type="EMBL" id="JACHJW010000001">
    <property type="protein sequence ID" value="MBB4960357.1"/>
    <property type="molecule type" value="Genomic_DNA"/>
</dbReference>
<dbReference type="CDD" id="cd04186">
    <property type="entry name" value="GT_2_like_c"/>
    <property type="match status" value="1"/>
</dbReference>
<evidence type="ECO:0000256" key="5">
    <source>
        <dbReference type="SAM" id="MobiDB-lite"/>
    </source>
</evidence>
<dbReference type="Pfam" id="PF00535">
    <property type="entry name" value="Glycos_transf_2"/>
    <property type="match status" value="1"/>
</dbReference>
<sequence>MTPPAVSLIVVSYQTRELILRALSMLRASRPTVSYEVIVVDNASTDGSADAVAGAFPDVRVVRLAHNVGFARAVNVGAARATGHWLLLLNPDTEPVGDVLGELVRFARAHPAHRIYAGRTLHVDGTDDGRSVFALPSLWAYVCFATGLSTVFRRSPLTNPEELPGLDRTTGGPVPAASGCLLLIERAFFTELGGLAPDFFMYSEDIDFCARATEHGASPALVPSAQVRHVGGASSTSVGKRVMVLRGKTTYLRLRWSRPRAALGRALLATGIAIRALGARLTGRAGYWRGVWAQRRNWLPGWPPVSQLPPVGIVAGKPDVGIVAGKPDGEIPTVPSGADLAPGPPAKTS</sequence>
<keyword evidence="4" id="KW-0808">Transferase</keyword>
<dbReference type="AlphaFoldDB" id="A0A7W7SU45"/>
<dbReference type="PANTHER" id="PTHR43179">
    <property type="entry name" value="RHAMNOSYLTRANSFERASE WBBL"/>
    <property type="match status" value="1"/>
</dbReference>
<evidence type="ECO:0000256" key="4">
    <source>
        <dbReference type="ARBA" id="ARBA00022679"/>
    </source>
</evidence>
<accession>A0A7W7SU45</accession>
<keyword evidence="8" id="KW-1185">Reference proteome</keyword>
<dbReference type="PANTHER" id="PTHR43179:SF12">
    <property type="entry name" value="GALACTOFURANOSYLTRANSFERASE GLFT2"/>
    <property type="match status" value="1"/>
</dbReference>
<name>A0A7W7SU45_9ACTN</name>
<comment type="pathway">
    <text evidence="1">Cell wall biogenesis; cell wall polysaccharide biosynthesis.</text>
</comment>
<evidence type="ECO:0000313" key="8">
    <source>
        <dbReference type="Proteomes" id="UP000578819"/>
    </source>
</evidence>
<dbReference type="GO" id="GO:0016757">
    <property type="term" value="F:glycosyltransferase activity"/>
    <property type="evidence" value="ECO:0007669"/>
    <property type="project" value="UniProtKB-KW"/>
</dbReference>